<comment type="similarity">
    <text evidence="1 4">Belongs to the short-chain dehydrogenases/reductases (SDR) family.</text>
</comment>
<reference evidence="5 6" key="1">
    <citation type="submission" date="2016-11" db="EMBL/GenBank/DDBJ databases">
        <title>Paenibacillus species isolates.</title>
        <authorList>
            <person name="Beno S.M."/>
        </authorList>
    </citation>
    <scope>NUCLEOTIDE SEQUENCE [LARGE SCALE GENOMIC DNA]</scope>
    <source>
        <strain evidence="5 6">FSL R5-0378</strain>
    </source>
</reference>
<dbReference type="InterPro" id="IPR045313">
    <property type="entry name" value="CBR1-like"/>
</dbReference>
<sequence length="242" mass="26053">MHHVKTVLITGANKGIGYETARQLGAMGFTILLGTRNEEKGKEAAAGLVNEGVNAHHILLDVTNQHTIEAAFKNIEEEFGSLDVLINNAGVSLERGISPSQLELSVLKETFETNFFGMFAVTRAMLPLLKKSPCGRIINLSSGLGSLTINSDPESEFARFNLLAYSSSKTAVNALTVMLAKEFKNTPLKINSADPGYTATDLNRHSGYRSVEQAAGIVVRLATLPEDGPTGGFFDENGEVPW</sequence>
<dbReference type="CDD" id="cd05324">
    <property type="entry name" value="carb_red_PTCR-like_SDR_c"/>
    <property type="match status" value="1"/>
</dbReference>
<keyword evidence="2" id="KW-0521">NADP</keyword>
<dbReference type="AlphaFoldDB" id="A0A1R1E556"/>
<dbReference type="PRINTS" id="PR00081">
    <property type="entry name" value="GDHRDH"/>
</dbReference>
<keyword evidence="6" id="KW-1185">Reference proteome</keyword>
<protein>
    <submittedName>
        <fullName evidence="5">Short-chain dehydrogenase</fullName>
    </submittedName>
</protein>
<keyword evidence="3" id="KW-0560">Oxidoreductase</keyword>
<dbReference type="RefSeq" id="WP_076176483.1">
    <property type="nucleotide sequence ID" value="NZ_MRTP01000019.1"/>
</dbReference>
<dbReference type="Gene3D" id="3.40.50.720">
    <property type="entry name" value="NAD(P)-binding Rossmann-like Domain"/>
    <property type="match status" value="1"/>
</dbReference>
<dbReference type="InterPro" id="IPR036291">
    <property type="entry name" value="NAD(P)-bd_dom_sf"/>
</dbReference>
<dbReference type="Pfam" id="PF00106">
    <property type="entry name" value="adh_short"/>
    <property type="match status" value="1"/>
</dbReference>
<accession>A0A1R1E556</accession>
<organism evidence="5 6">
    <name type="scientific">Paenibacillus rhizosphaerae</name>
    <dbReference type="NCBI Taxonomy" id="297318"/>
    <lineage>
        <taxon>Bacteria</taxon>
        <taxon>Bacillati</taxon>
        <taxon>Bacillota</taxon>
        <taxon>Bacilli</taxon>
        <taxon>Bacillales</taxon>
        <taxon>Paenibacillaceae</taxon>
        <taxon>Paenibacillus</taxon>
    </lineage>
</organism>
<dbReference type="InterPro" id="IPR002347">
    <property type="entry name" value="SDR_fam"/>
</dbReference>
<dbReference type="PRINTS" id="PR00080">
    <property type="entry name" value="SDRFAMILY"/>
</dbReference>
<dbReference type="PROSITE" id="PS00061">
    <property type="entry name" value="ADH_SHORT"/>
    <property type="match status" value="1"/>
</dbReference>
<evidence type="ECO:0000256" key="4">
    <source>
        <dbReference type="RuleBase" id="RU000363"/>
    </source>
</evidence>
<proteinExistence type="inferred from homology"/>
<evidence type="ECO:0000256" key="1">
    <source>
        <dbReference type="ARBA" id="ARBA00006484"/>
    </source>
</evidence>
<dbReference type="STRING" id="297318.BK138_32520"/>
<dbReference type="InterPro" id="IPR020904">
    <property type="entry name" value="Sc_DH/Rdtase_CS"/>
</dbReference>
<name>A0A1R1E556_9BACL</name>
<dbReference type="PANTHER" id="PTHR43490:SF99">
    <property type="entry name" value="SHORT-CHAIN DEHYDROGENASE_REDUCTASE"/>
    <property type="match status" value="1"/>
</dbReference>
<evidence type="ECO:0000256" key="3">
    <source>
        <dbReference type="ARBA" id="ARBA00023002"/>
    </source>
</evidence>
<comment type="caution">
    <text evidence="5">The sequence shown here is derived from an EMBL/GenBank/DDBJ whole genome shotgun (WGS) entry which is preliminary data.</text>
</comment>
<evidence type="ECO:0000313" key="6">
    <source>
        <dbReference type="Proteomes" id="UP000187172"/>
    </source>
</evidence>
<dbReference type="PANTHER" id="PTHR43490">
    <property type="entry name" value="(+)-NEOMENTHOL DEHYDROGENASE"/>
    <property type="match status" value="1"/>
</dbReference>
<gene>
    <name evidence="5" type="ORF">BK138_32520</name>
</gene>
<evidence type="ECO:0000313" key="5">
    <source>
        <dbReference type="EMBL" id="OMF46945.1"/>
    </source>
</evidence>
<dbReference type="SUPFAM" id="SSF51735">
    <property type="entry name" value="NAD(P)-binding Rossmann-fold domains"/>
    <property type="match status" value="1"/>
</dbReference>
<dbReference type="Proteomes" id="UP000187172">
    <property type="component" value="Unassembled WGS sequence"/>
</dbReference>
<dbReference type="GO" id="GO:0016616">
    <property type="term" value="F:oxidoreductase activity, acting on the CH-OH group of donors, NAD or NADP as acceptor"/>
    <property type="evidence" value="ECO:0007669"/>
    <property type="project" value="InterPro"/>
</dbReference>
<dbReference type="EMBL" id="MRTP01000019">
    <property type="protein sequence ID" value="OMF46945.1"/>
    <property type="molecule type" value="Genomic_DNA"/>
</dbReference>
<evidence type="ECO:0000256" key="2">
    <source>
        <dbReference type="ARBA" id="ARBA00022857"/>
    </source>
</evidence>